<comment type="catalytic activity">
    <reaction evidence="10">
        <text>Preferential cleavage: Arg-|-Xaa, Lys-|-Xaa.</text>
        <dbReference type="EC" id="3.4.21.4"/>
    </reaction>
</comment>
<dbReference type="EMBL" id="CH916374">
    <property type="protein sequence ID" value="EDV91198.1"/>
    <property type="molecule type" value="Genomic_DNA"/>
</dbReference>
<evidence type="ECO:0000256" key="13">
    <source>
        <dbReference type="SAM" id="SignalP"/>
    </source>
</evidence>
<gene>
    <name evidence="15" type="primary">Dgri\GH17316</name>
    <name evidence="15" type="ORF">Dgri_GH17316</name>
</gene>
<dbReference type="InterPro" id="IPR001254">
    <property type="entry name" value="Trypsin_dom"/>
</dbReference>
<dbReference type="MEROPS" id="S01.B51"/>
<dbReference type="KEGG" id="dgr:6568368"/>
<feature type="chain" id="PRO_5002812785" description="trypsin" evidence="13">
    <location>
        <begin position="25"/>
        <end position="288"/>
    </location>
</feature>
<evidence type="ECO:0000256" key="9">
    <source>
        <dbReference type="ARBA" id="ARBA00023157"/>
    </source>
</evidence>
<evidence type="ECO:0000256" key="10">
    <source>
        <dbReference type="ARBA" id="ARBA00036320"/>
    </source>
</evidence>
<dbReference type="SUPFAM" id="SSF50494">
    <property type="entry name" value="Trypsin-like serine proteases"/>
    <property type="match status" value="1"/>
</dbReference>
<keyword evidence="3" id="KW-0964">Secreted</keyword>
<dbReference type="Gene3D" id="2.40.10.10">
    <property type="entry name" value="Trypsin-like serine proteases"/>
    <property type="match status" value="2"/>
</dbReference>
<keyword evidence="8" id="KW-0865">Zymogen</keyword>
<evidence type="ECO:0000256" key="12">
    <source>
        <dbReference type="RuleBase" id="RU363034"/>
    </source>
</evidence>
<name>B4JUM8_DROGR</name>
<dbReference type="GO" id="GO:0005576">
    <property type="term" value="C:extracellular region"/>
    <property type="evidence" value="ECO:0007669"/>
    <property type="project" value="UniProtKB-SubCell"/>
</dbReference>
<dbReference type="GO" id="GO:0006508">
    <property type="term" value="P:proteolysis"/>
    <property type="evidence" value="ECO:0007669"/>
    <property type="project" value="UniProtKB-KW"/>
</dbReference>
<evidence type="ECO:0000256" key="6">
    <source>
        <dbReference type="ARBA" id="ARBA00022801"/>
    </source>
</evidence>
<dbReference type="PROSITE" id="PS00135">
    <property type="entry name" value="TRYPSIN_SER"/>
    <property type="match status" value="1"/>
</dbReference>
<feature type="domain" description="Peptidase S1" evidence="14">
    <location>
        <begin position="47"/>
        <end position="282"/>
    </location>
</feature>
<sequence length="288" mass="31287">MRVKYQQLLKICLMAQLYLVLVGADELENQSIASVENEVDTLNATRINGGQVMNEPVPFQVSMQMRRRGNRWIHFCSGSIISQQHVLTAAHCVDKLKASDISVLGGTLNWKAGGHRHYVVAKHVHPQYTPSSQIINDIALLQVSPPFKLQLAEIGTVHLGDSAPIGRQVPVRVTGWGSTTPTSAGATVPDQLQVLNYQTISNEECVRKGFRVTANEICAFSAPGQGSCYGDSGGPLTMTRGGGRQQQLVGVVSYGGATCAQGKPDVYTRVSRFLPYINKILDQDLKNA</sequence>
<dbReference type="InParanoid" id="B4JUM8"/>
<evidence type="ECO:0000256" key="3">
    <source>
        <dbReference type="ARBA" id="ARBA00022525"/>
    </source>
</evidence>
<evidence type="ECO:0000313" key="15">
    <source>
        <dbReference type="EMBL" id="EDV91198.1"/>
    </source>
</evidence>
<evidence type="ECO:0000256" key="7">
    <source>
        <dbReference type="ARBA" id="ARBA00022825"/>
    </source>
</evidence>
<dbReference type="InterPro" id="IPR009003">
    <property type="entry name" value="Peptidase_S1_PA"/>
</dbReference>
<dbReference type="EC" id="3.4.21.4" evidence="11"/>
<reference evidence="15 16" key="1">
    <citation type="journal article" date="2007" name="Nature">
        <title>Evolution of genes and genomes on the Drosophila phylogeny.</title>
        <authorList>
            <consortium name="Drosophila 12 Genomes Consortium"/>
            <person name="Clark A.G."/>
            <person name="Eisen M.B."/>
            <person name="Smith D.R."/>
            <person name="Bergman C.M."/>
            <person name="Oliver B."/>
            <person name="Markow T.A."/>
            <person name="Kaufman T.C."/>
            <person name="Kellis M."/>
            <person name="Gelbart W."/>
            <person name="Iyer V.N."/>
            <person name="Pollard D.A."/>
            <person name="Sackton T.B."/>
            <person name="Larracuente A.M."/>
            <person name="Singh N.D."/>
            <person name="Abad J.P."/>
            <person name="Abt D.N."/>
            <person name="Adryan B."/>
            <person name="Aguade M."/>
            <person name="Akashi H."/>
            <person name="Anderson W.W."/>
            <person name="Aquadro C.F."/>
            <person name="Ardell D.H."/>
            <person name="Arguello R."/>
            <person name="Artieri C.G."/>
            <person name="Barbash D.A."/>
            <person name="Barker D."/>
            <person name="Barsanti P."/>
            <person name="Batterham P."/>
            <person name="Batzoglou S."/>
            <person name="Begun D."/>
            <person name="Bhutkar A."/>
            <person name="Blanco E."/>
            <person name="Bosak S.A."/>
            <person name="Bradley R.K."/>
            <person name="Brand A.D."/>
            <person name="Brent M.R."/>
            <person name="Brooks A.N."/>
            <person name="Brown R.H."/>
            <person name="Butlin R.K."/>
            <person name="Caggese C."/>
            <person name="Calvi B.R."/>
            <person name="Bernardo de Carvalho A."/>
            <person name="Caspi A."/>
            <person name="Castrezana S."/>
            <person name="Celniker S.E."/>
            <person name="Chang J.L."/>
            <person name="Chapple C."/>
            <person name="Chatterji S."/>
            <person name="Chinwalla A."/>
            <person name="Civetta A."/>
            <person name="Clifton S.W."/>
            <person name="Comeron J.M."/>
            <person name="Costello J.C."/>
            <person name="Coyne J.A."/>
            <person name="Daub J."/>
            <person name="David R.G."/>
            <person name="Delcher A.L."/>
            <person name="Delehaunty K."/>
            <person name="Do C.B."/>
            <person name="Ebling H."/>
            <person name="Edwards K."/>
            <person name="Eickbush T."/>
            <person name="Evans J.D."/>
            <person name="Filipski A."/>
            <person name="Findeiss S."/>
            <person name="Freyhult E."/>
            <person name="Fulton L."/>
            <person name="Fulton R."/>
            <person name="Garcia A.C."/>
            <person name="Gardiner A."/>
            <person name="Garfield D.A."/>
            <person name="Garvin B.E."/>
            <person name="Gibson G."/>
            <person name="Gilbert D."/>
            <person name="Gnerre S."/>
            <person name="Godfrey J."/>
            <person name="Good R."/>
            <person name="Gotea V."/>
            <person name="Gravely B."/>
            <person name="Greenberg A.J."/>
            <person name="Griffiths-Jones S."/>
            <person name="Gross S."/>
            <person name="Guigo R."/>
            <person name="Gustafson E.A."/>
            <person name="Haerty W."/>
            <person name="Hahn M.W."/>
            <person name="Halligan D.L."/>
            <person name="Halpern A.L."/>
            <person name="Halter G.M."/>
            <person name="Han M.V."/>
            <person name="Heger A."/>
            <person name="Hillier L."/>
            <person name="Hinrichs A.S."/>
            <person name="Holmes I."/>
            <person name="Hoskins R.A."/>
            <person name="Hubisz M.J."/>
            <person name="Hultmark D."/>
            <person name="Huntley M.A."/>
            <person name="Jaffe D.B."/>
            <person name="Jagadeeshan S."/>
            <person name="Jeck W.R."/>
            <person name="Johnson J."/>
            <person name="Jones C.D."/>
            <person name="Jordan W.C."/>
            <person name="Karpen G.H."/>
            <person name="Kataoka E."/>
            <person name="Keightley P.D."/>
            <person name="Kheradpour P."/>
            <person name="Kirkness E.F."/>
            <person name="Koerich L.B."/>
            <person name="Kristiansen K."/>
            <person name="Kudrna D."/>
            <person name="Kulathinal R.J."/>
            <person name="Kumar S."/>
            <person name="Kwok R."/>
            <person name="Lander E."/>
            <person name="Langley C.H."/>
            <person name="Lapoint R."/>
            <person name="Lazzaro B.P."/>
            <person name="Lee S.J."/>
            <person name="Levesque L."/>
            <person name="Li R."/>
            <person name="Lin C.F."/>
            <person name="Lin M.F."/>
            <person name="Lindblad-Toh K."/>
            <person name="Llopart A."/>
            <person name="Long M."/>
            <person name="Low L."/>
            <person name="Lozovsky E."/>
            <person name="Lu J."/>
            <person name="Luo M."/>
            <person name="Machado C.A."/>
            <person name="Makalowski W."/>
            <person name="Marzo M."/>
            <person name="Matsuda M."/>
            <person name="Matzkin L."/>
            <person name="McAllister B."/>
            <person name="McBride C.S."/>
            <person name="McKernan B."/>
            <person name="McKernan K."/>
            <person name="Mendez-Lago M."/>
            <person name="Minx P."/>
            <person name="Mollenhauer M.U."/>
            <person name="Montooth K."/>
            <person name="Mount S.M."/>
            <person name="Mu X."/>
            <person name="Myers E."/>
            <person name="Negre B."/>
            <person name="Newfeld S."/>
            <person name="Nielsen R."/>
            <person name="Noor M.A."/>
            <person name="O'Grady P."/>
            <person name="Pachter L."/>
            <person name="Papaceit M."/>
            <person name="Parisi M.J."/>
            <person name="Parisi M."/>
            <person name="Parts L."/>
            <person name="Pedersen J.S."/>
            <person name="Pesole G."/>
            <person name="Phillippy A.M."/>
            <person name="Ponting C.P."/>
            <person name="Pop M."/>
            <person name="Porcelli D."/>
            <person name="Powell J.R."/>
            <person name="Prohaska S."/>
            <person name="Pruitt K."/>
            <person name="Puig M."/>
            <person name="Quesneville H."/>
            <person name="Ram K.R."/>
            <person name="Rand D."/>
            <person name="Rasmussen M.D."/>
            <person name="Reed L.K."/>
            <person name="Reenan R."/>
            <person name="Reily A."/>
            <person name="Remington K.A."/>
            <person name="Rieger T.T."/>
            <person name="Ritchie M.G."/>
            <person name="Robin C."/>
            <person name="Rogers Y.H."/>
            <person name="Rohde C."/>
            <person name="Rozas J."/>
            <person name="Rubenfield M.J."/>
            <person name="Ruiz A."/>
            <person name="Russo S."/>
            <person name="Salzberg S.L."/>
            <person name="Sanchez-Gracia A."/>
            <person name="Saranga D.J."/>
            <person name="Sato H."/>
            <person name="Schaeffer S.W."/>
            <person name="Schatz M.C."/>
            <person name="Schlenke T."/>
            <person name="Schwartz R."/>
            <person name="Segarra C."/>
            <person name="Singh R.S."/>
            <person name="Sirot L."/>
            <person name="Sirota M."/>
            <person name="Sisneros N.B."/>
            <person name="Smith C.D."/>
            <person name="Smith T.F."/>
            <person name="Spieth J."/>
            <person name="Stage D.E."/>
            <person name="Stark A."/>
            <person name="Stephan W."/>
            <person name="Strausberg R.L."/>
            <person name="Strempel S."/>
            <person name="Sturgill D."/>
            <person name="Sutton G."/>
            <person name="Sutton G.G."/>
            <person name="Tao W."/>
            <person name="Teichmann S."/>
            <person name="Tobari Y.N."/>
            <person name="Tomimura Y."/>
            <person name="Tsolas J.M."/>
            <person name="Valente V.L."/>
            <person name="Venter E."/>
            <person name="Venter J.C."/>
            <person name="Vicario S."/>
            <person name="Vieira F.G."/>
            <person name="Vilella A.J."/>
            <person name="Villasante A."/>
            <person name="Walenz B."/>
            <person name="Wang J."/>
            <person name="Wasserman M."/>
            <person name="Watts T."/>
            <person name="Wilson D."/>
            <person name="Wilson R.K."/>
            <person name="Wing R.A."/>
            <person name="Wolfner M.F."/>
            <person name="Wong A."/>
            <person name="Wong G.K."/>
            <person name="Wu C.I."/>
            <person name="Wu G."/>
            <person name="Yamamoto D."/>
            <person name="Yang H.P."/>
            <person name="Yang S.P."/>
            <person name="Yorke J.A."/>
            <person name="Yoshida K."/>
            <person name="Zdobnov E."/>
            <person name="Zhang P."/>
            <person name="Zhang Y."/>
            <person name="Zimin A.V."/>
            <person name="Baldwin J."/>
            <person name="Abdouelleil A."/>
            <person name="Abdulkadir J."/>
            <person name="Abebe A."/>
            <person name="Abera B."/>
            <person name="Abreu J."/>
            <person name="Acer S.C."/>
            <person name="Aftuck L."/>
            <person name="Alexander A."/>
            <person name="An P."/>
            <person name="Anderson E."/>
            <person name="Anderson S."/>
            <person name="Arachi H."/>
            <person name="Azer M."/>
            <person name="Bachantsang P."/>
            <person name="Barry A."/>
            <person name="Bayul T."/>
            <person name="Berlin A."/>
            <person name="Bessette D."/>
            <person name="Bloom T."/>
            <person name="Blye J."/>
            <person name="Boguslavskiy L."/>
            <person name="Bonnet C."/>
            <person name="Boukhgalter B."/>
            <person name="Bourzgui I."/>
            <person name="Brown A."/>
            <person name="Cahill P."/>
            <person name="Channer S."/>
            <person name="Cheshatsang Y."/>
            <person name="Chuda L."/>
            <person name="Citroen M."/>
            <person name="Collymore A."/>
            <person name="Cooke P."/>
            <person name="Costello M."/>
            <person name="D'Aco K."/>
            <person name="Daza R."/>
            <person name="De Haan G."/>
            <person name="DeGray S."/>
            <person name="DeMaso C."/>
            <person name="Dhargay N."/>
            <person name="Dooley K."/>
            <person name="Dooley E."/>
            <person name="Doricent M."/>
            <person name="Dorje P."/>
            <person name="Dorjee K."/>
            <person name="Dupes A."/>
            <person name="Elong R."/>
            <person name="Falk J."/>
            <person name="Farina A."/>
            <person name="Faro S."/>
            <person name="Ferguson D."/>
            <person name="Fisher S."/>
            <person name="Foley C.D."/>
            <person name="Franke A."/>
            <person name="Friedrich D."/>
            <person name="Gadbois L."/>
            <person name="Gearin G."/>
            <person name="Gearin C.R."/>
            <person name="Giannoukos G."/>
            <person name="Goode T."/>
            <person name="Graham J."/>
            <person name="Grandbois E."/>
            <person name="Grewal S."/>
            <person name="Gyaltsen K."/>
            <person name="Hafez N."/>
            <person name="Hagos B."/>
            <person name="Hall J."/>
            <person name="Henson C."/>
            <person name="Hollinger A."/>
            <person name="Honan T."/>
            <person name="Huard M.D."/>
            <person name="Hughes L."/>
            <person name="Hurhula B."/>
            <person name="Husby M.E."/>
            <person name="Kamat A."/>
            <person name="Kanga B."/>
            <person name="Kashin S."/>
            <person name="Khazanovich D."/>
            <person name="Kisner P."/>
            <person name="Lance K."/>
            <person name="Lara M."/>
            <person name="Lee W."/>
            <person name="Lennon N."/>
            <person name="Letendre F."/>
            <person name="LeVine R."/>
            <person name="Lipovsky A."/>
            <person name="Liu X."/>
            <person name="Liu J."/>
            <person name="Liu S."/>
            <person name="Lokyitsang T."/>
            <person name="Lokyitsang Y."/>
            <person name="Lubonja R."/>
            <person name="Lui A."/>
            <person name="MacDonald P."/>
            <person name="Magnisalis V."/>
            <person name="Maru K."/>
            <person name="Matthews C."/>
            <person name="McCusker W."/>
            <person name="McDonough S."/>
            <person name="Mehta T."/>
            <person name="Meldrim J."/>
            <person name="Meneus L."/>
            <person name="Mihai O."/>
            <person name="Mihalev A."/>
            <person name="Mihova T."/>
            <person name="Mittelman R."/>
            <person name="Mlenga V."/>
            <person name="Montmayeur A."/>
            <person name="Mulrain L."/>
            <person name="Navidi A."/>
            <person name="Naylor J."/>
            <person name="Negash T."/>
            <person name="Nguyen T."/>
            <person name="Nguyen N."/>
            <person name="Nicol R."/>
            <person name="Norbu C."/>
            <person name="Norbu N."/>
            <person name="Novod N."/>
            <person name="O'Neill B."/>
            <person name="Osman S."/>
            <person name="Markiewicz E."/>
            <person name="Oyono O.L."/>
            <person name="Patti C."/>
            <person name="Phunkhang P."/>
            <person name="Pierre F."/>
            <person name="Priest M."/>
            <person name="Raghuraman S."/>
            <person name="Rege F."/>
            <person name="Reyes R."/>
            <person name="Rise C."/>
            <person name="Rogov P."/>
            <person name="Ross K."/>
            <person name="Ryan E."/>
            <person name="Settipalli S."/>
            <person name="Shea T."/>
            <person name="Sherpa N."/>
            <person name="Shi L."/>
            <person name="Shih D."/>
            <person name="Sparrow T."/>
            <person name="Spaulding J."/>
            <person name="Stalker J."/>
            <person name="Stange-Thomann N."/>
            <person name="Stavropoulos S."/>
            <person name="Stone C."/>
            <person name="Strader C."/>
            <person name="Tesfaye S."/>
            <person name="Thomson T."/>
            <person name="Thoulutsang Y."/>
            <person name="Thoulutsang D."/>
            <person name="Topham K."/>
            <person name="Topping I."/>
            <person name="Tsamla T."/>
            <person name="Vassiliev H."/>
            <person name="Vo A."/>
            <person name="Wangchuk T."/>
            <person name="Wangdi T."/>
            <person name="Weiand M."/>
            <person name="Wilkinson J."/>
            <person name="Wilson A."/>
            <person name="Yadav S."/>
            <person name="Young G."/>
            <person name="Yu Q."/>
            <person name="Zembek L."/>
            <person name="Zhong D."/>
            <person name="Zimmer A."/>
            <person name="Zwirko Z."/>
            <person name="Jaffe D.B."/>
            <person name="Alvarez P."/>
            <person name="Brockman W."/>
            <person name="Butler J."/>
            <person name="Chin C."/>
            <person name="Gnerre S."/>
            <person name="Grabherr M."/>
            <person name="Kleber M."/>
            <person name="Mauceli E."/>
            <person name="MacCallum I."/>
        </authorList>
    </citation>
    <scope>NUCLEOTIDE SEQUENCE [LARGE SCALE GENOMIC DNA]</scope>
    <source>
        <strain evidence="16">Tucson 15287-2541.00</strain>
    </source>
</reference>
<dbReference type="SMART" id="SM00020">
    <property type="entry name" value="Tryp_SPc"/>
    <property type="match status" value="1"/>
</dbReference>
<dbReference type="GO" id="GO:0004252">
    <property type="term" value="F:serine-type endopeptidase activity"/>
    <property type="evidence" value="ECO:0007669"/>
    <property type="project" value="UniProtKB-EC"/>
</dbReference>
<keyword evidence="16" id="KW-1185">Reference proteome</keyword>
<organism evidence="16">
    <name type="scientific">Drosophila grimshawi</name>
    <name type="common">Hawaiian fruit fly</name>
    <name type="synonym">Idiomyia grimshawi</name>
    <dbReference type="NCBI Taxonomy" id="7222"/>
    <lineage>
        <taxon>Eukaryota</taxon>
        <taxon>Metazoa</taxon>
        <taxon>Ecdysozoa</taxon>
        <taxon>Arthropoda</taxon>
        <taxon>Hexapoda</taxon>
        <taxon>Insecta</taxon>
        <taxon>Pterygota</taxon>
        <taxon>Neoptera</taxon>
        <taxon>Endopterygota</taxon>
        <taxon>Diptera</taxon>
        <taxon>Brachycera</taxon>
        <taxon>Muscomorpha</taxon>
        <taxon>Ephydroidea</taxon>
        <taxon>Drosophilidae</taxon>
        <taxon>Drosophila</taxon>
        <taxon>Hawaiian Drosophila</taxon>
    </lineage>
</organism>
<dbReference type="SMR" id="B4JUM8"/>
<dbReference type="PhylomeDB" id="B4JUM8"/>
<proteinExistence type="inferred from homology"/>
<protein>
    <recommendedName>
        <fullName evidence="11">trypsin</fullName>
        <ecNumber evidence="11">3.4.21.4</ecNumber>
    </recommendedName>
</protein>
<keyword evidence="5 13" id="KW-0732">Signal</keyword>
<dbReference type="PROSITE" id="PS50240">
    <property type="entry name" value="TRYPSIN_DOM"/>
    <property type="match status" value="1"/>
</dbReference>
<dbReference type="InterPro" id="IPR018114">
    <property type="entry name" value="TRYPSIN_HIS"/>
</dbReference>
<keyword evidence="6 12" id="KW-0378">Hydrolase</keyword>
<dbReference type="PANTHER" id="PTHR24276">
    <property type="entry name" value="POLYSERASE-RELATED"/>
    <property type="match status" value="1"/>
</dbReference>
<evidence type="ECO:0000256" key="1">
    <source>
        <dbReference type="ARBA" id="ARBA00004239"/>
    </source>
</evidence>
<evidence type="ECO:0000313" key="16">
    <source>
        <dbReference type="Proteomes" id="UP000001070"/>
    </source>
</evidence>
<evidence type="ECO:0000259" key="14">
    <source>
        <dbReference type="PROSITE" id="PS50240"/>
    </source>
</evidence>
<dbReference type="PANTHER" id="PTHR24276:SF91">
    <property type="entry name" value="AT26814P-RELATED"/>
    <property type="match status" value="1"/>
</dbReference>
<dbReference type="InterPro" id="IPR001314">
    <property type="entry name" value="Peptidase_S1A"/>
</dbReference>
<dbReference type="FunCoup" id="B4JUM8">
    <property type="interactions" value="2"/>
</dbReference>
<comment type="similarity">
    <text evidence="2">Belongs to the peptidase S1 family.</text>
</comment>
<keyword evidence="7 12" id="KW-0720">Serine protease</keyword>
<comment type="subcellular location">
    <subcellularLocation>
        <location evidence="1">Secreted</location>
        <location evidence="1">Extracellular space</location>
    </subcellularLocation>
</comment>
<dbReference type="AlphaFoldDB" id="B4JUM8"/>
<keyword evidence="9" id="KW-1015">Disulfide bond</keyword>
<dbReference type="InterPro" id="IPR043504">
    <property type="entry name" value="Peptidase_S1_PA_chymotrypsin"/>
</dbReference>
<dbReference type="FunFam" id="2.40.10.10:FF:000036">
    <property type="entry name" value="Trypsin beta"/>
    <property type="match status" value="1"/>
</dbReference>
<dbReference type="Pfam" id="PF00089">
    <property type="entry name" value="Trypsin"/>
    <property type="match status" value="1"/>
</dbReference>
<dbReference type="Proteomes" id="UP000001070">
    <property type="component" value="Unassembled WGS sequence"/>
</dbReference>
<dbReference type="OMA" id="NWKSGGL"/>
<evidence type="ECO:0000256" key="11">
    <source>
        <dbReference type="ARBA" id="ARBA00038868"/>
    </source>
</evidence>
<dbReference type="eggNOG" id="KOG3627">
    <property type="taxonomic scope" value="Eukaryota"/>
</dbReference>
<dbReference type="STRING" id="7222.B4JUM8"/>
<dbReference type="OrthoDB" id="6755574at2759"/>
<dbReference type="FunFam" id="2.40.10.10:FF:000068">
    <property type="entry name" value="transmembrane protease serine 2"/>
    <property type="match status" value="1"/>
</dbReference>
<evidence type="ECO:0000256" key="8">
    <source>
        <dbReference type="ARBA" id="ARBA00023145"/>
    </source>
</evidence>
<feature type="signal peptide" evidence="13">
    <location>
        <begin position="1"/>
        <end position="24"/>
    </location>
</feature>
<dbReference type="HOGENOM" id="CLU_006842_7_6_1"/>
<dbReference type="CDD" id="cd00190">
    <property type="entry name" value="Tryp_SPc"/>
    <property type="match status" value="1"/>
</dbReference>
<accession>B4JUM8</accession>
<keyword evidence="4 12" id="KW-0645">Protease</keyword>
<dbReference type="InterPro" id="IPR050430">
    <property type="entry name" value="Peptidase_S1"/>
</dbReference>
<dbReference type="InterPro" id="IPR033116">
    <property type="entry name" value="TRYPSIN_SER"/>
</dbReference>
<evidence type="ECO:0000256" key="4">
    <source>
        <dbReference type="ARBA" id="ARBA00022670"/>
    </source>
</evidence>
<evidence type="ECO:0000256" key="2">
    <source>
        <dbReference type="ARBA" id="ARBA00007664"/>
    </source>
</evidence>
<evidence type="ECO:0000256" key="5">
    <source>
        <dbReference type="ARBA" id="ARBA00022729"/>
    </source>
</evidence>
<dbReference type="PRINTS" id="PR00722">
    <property type="entry name" value="CHYMOTRYPSIN"/>
</dbReference>
<dbReference type="PROSITE" id="PS00134">
    <property type="entry name" value="TRYPSIN_HIS"/>
    <property type="match status" value="1"/>
</dbReference>